<gene>
    <name evidence="2" type="ORF">PSANT_06284</name>
</gene>
<dbReference type="PROSITE" id="PS51257">
    <property type="entry name" value="PROKAR_LIPOPROTEIN"/>
    <property type="match status" value="1"/>
</dbReference>
<evidence type="ECO:0000313" key="2">
    <source>
        <dbReference type="EMBL" id="SPO48593.1"/>
    </source>
</evidence>
<accession>A0A5C3FVZ4</accession>
<proteinExistence type="predicted"/>
<comment type="caution">
    <text evidence="2">The sequence shown here is derived from an EMBL/GenBank/DDBJ whole genome shotgun (WGS) entry which is preliminary data.</text>
</comment>
<keyword evidence="3" id="KW-1185">Reference proteome</keyword>
<reference evidence="2" key="1">
    <citation type="submission" date="2018-03" db="EMBL/GenBank/DDBJ databases">
        <authorList>
            <person name="Guldener U."/>
        </authorList>
    </citation>
    <scope>NUCLEOTIDE SEQUENCE [LARGE SCALE GENOMIC DNA]</scope>
    <source>
        <strain evidence="2">ATCC34888</strain>
    </source>
</reference>
<evidence type="ECO:0000313" key="3">
    <source>
        <dbReference type="Proteomes" id="UP000325008"/>
    </source>
</evidence>
<name>A0A5C3FVZ4_PSEA2</name>
<sequence>MKPRPGTKPFAGLRLPGFMPAFGGCSSNEAAAMRSPARPFDRSSVPHHRHSGPPVRQTQARLDDRCDTTASPRPGTPEAVPHDAGHTAHQIAKTCKRRATEAASVRRVWGARQGARSQNTLFHLDVPRGPVRTMQSRDGTSAAHLQRPFRPPSARLDLRAPRAWSPPYRHIRLLRIHDCGHFHSIEAFPRPARPLLPTHPGTSHSGKLLNLVLRAPQPERARSGLAPRGVVASYRRYPRSSTDDRTSSQDHGIVSRIHFLHPRCRRVTRPHPILTSSVLA</sequence>
<dbReference type="EMBL" id="OOIQ01000019">
    <property type="protein sequence ID" value="SPO48593.1"/>
    <property type="molecule type" value="Genomic_DNA"/>
</dbReference>
<organism evidence="2 3">
    <name type="scientific">Pseudozyma antarctica</name>
    <name type="common">Yeast</name>
    <name type="synonym">Candida antarctica</name>
    <dbReference type="NCBI Taxonomy" id="84753"/>
    <lineage>
        <taxon>Eukaryota</taxon>
        <taxon>Fungi</taxon>
        <taxon>Dikarya</taxon>
        <taxon>Basidiomycota</taxon>
        <taxon>Ustilaginomycotina</taxon>
        <taxon>Ustilaginomycetes</taxon>
        <taxon>Ustilaginales</taxon>
        <taxon>Ustilaginaceae</taxon>
        <taxon>Moesziomyces</taxon>
    </lineage>
</organism>
<evidence type="ECO:0000256" key="1">
    <source>
        <dbReference type="SAM" id="MobiDB-lite"/>
    </source>
</evidence>
<dbReference type="Proteomes" id="UP000325008">
    <property type="component" value="Unassembled WGS sequence"/>
</dbReference>
<feature type="region of interest" description="Disordered" evidence="1">
    <location>
        <begin position="1"/>
        <end position="89"/>
    </location>
</feature>
<protein>
    <submittedName>
        <fullName evidence="2">Uncharacterized protein</fullName>
    </submittedName>
</protein>
<dbReference type="AlphaFoldDB" id="A0A5C3FVZ4"/>